<sequence>MKKIIIPIGALLITSLAHAQNLPTTENYIQSRTYLEPVTTSSSTAKQINTVQYFDGLGRPKQIVNVKASPTGKDVVTHIEYDGFGRQIKDFLPIPQSGTQNGGIYTSPLGNISAIYGGEKIFSEKILENSPLDRIQQQIQVGNDWSNKPVKFSYDANTVADRVRKFTTATIWENGATKSTLGENWLYTDAQLYKNSVKDEDGNETIEFKNGQGQTILVRKVIANNEYADTYYIYNEYNQLAFVIPPLASIRGDIVSNTTKQDELCYIYRYDGKSRLVEKKIPGKGWEYMAYDKQDRLVATQDAELRNKGQWLYTKYDQFGRVAITGIGTGASRIAEQNIIDGLGSNNVARVSTAIFNRQGIDVYYENPDSTYPNSSKWVTILSLNYYDTYPNYSFNPAFPSTIFGSTVITDNPANSGGISIKSLPVMTLVKNIEDDNWTKNYIYYDTKGRAIGTYSINHLGGYTKTESELDFAGVTKKAITRHKRLNTDTEKVITENFEYDNQNRLLVHKHQVDSNPEEILAQNKYNELSQLESKKAGGTSTATPLQIIDYKYNIRGWMTKINDPANLNGKLFGYELKYNNPVNTSLSIGKHNGNIAEVDWRTSNDNVLKRYSYQYDPLNRLLNGLYSEPNSFVPENHFFSESLEYDINGNMSKLYRNSKNANGLAEQIDRLTYTYLGNQLTSVADGSTNYKGYPDVSGNTIAYDDNGNMKDQKDKGILQIRYNYLNLPNYLQFDRQYFTRNQWQNENVYNFYRADGIKLKKEHRYSENAMYTKKTTEYLDGFQYEEIQNVNLSTLKFVPTSEGYYNFENNKYIYNYTDHLGNIRLSYFNNGSGAEVLEENNYYPFGLKHEGYNVLTGNPAYKYQYNGKELQQESGMYDYGARMYMPDLGRWGVVDPLAEKMPSWSPYAYAFDNPVRFGDPTGMAPDDFVQRKDGSIYWDKNANSQASTKAGETYLGKTLEFKFTSYIDGKLWDGPRPPAIDPAGVKLTSTLTLTGRENAAGELTSLVGDFESKPGKTPIGKPRDYYPGEGGSNNTFDMKTTSTGINVNFEQHASVSPIEEIGLNLGGYKIVDVAQKLNVNYNSSSGNLSVNAYTNIFPSANVTVNGSKIMQYNQPSFNKTHLAPYNSVPVSGARAYDFSYYPSRFYKRN</sequence>
<name>A0A1H1AM97_9FLAO</name>
<dbReference type="AlphaFoldDB" id="A0A1H1AM97"/>
<dbReference type="Proteomes" id="UP000199627">
    <property type="component" value="Unassembled WGS sequence"/>
</dbReference>
<proteinExistence type="predicted"/>
<evidence type="ECO:0000259" key="3">
    <source>
        <dbReference type="Pfam" id="PF20041"/>
    </source>
</evidence>
<dbReference type="InterPro" id="IPR050708">
    <property type="entry name" value="T6SS_VgrG/RHS"/>
</dbReference>
<evidence type="ECO:0000256" key="2">
    <source>
        <dbReference type="SAM" id="SignalP"/>
    </source>
</evidence>
<evidence type="ECO:0000256" key="1">
    <source>
        <dbReference type="SAM" id="MobiDB-lite"/>
    </source>
</evidence>
<dbReference type="InterPro" id="IPR045619">
    <property type="entry name" value="DUF6443"/>
</dbReference>
<dbReference type="PANTHER" id="PTHR32305:SF15">
    <property type="entry name" value="PROTEIN RHSA-RELATED"/>
    <property type="match status" value="1"/>
</dbReference>
<dbReference type="PANTHER" id="PTHR32305">
    <property type="match status" value="1"/>
</dbReference>
<dbReference type="InterPro" id="IPR022385">
    <property type="entry name" value="Rhs_assc_core"/>
</dbReference>
<feature type="domain" description="DUF6443" evidence="3">
    <location>
        <begin position="31"/>
        <end position="153"/>
    </location>
</feature>
<dbReference type="EMBL" id="FNKL01000002">
    <property type="protein sequence ID" value="SDQ40764.1"/>
    <property type="molecule type" value="Genomic_DNA"/>
</dbReference>
<reference evidence="5" key="1">
    <citation type="submission" date="2016-10" db="EMBL/GenBank/DDBJ databases">
        <authorList>
            <person name="Varghese N."/>
            <person name="Submissions S."/>
        </authorList>
    </citation>
    <scope>NUCLEOTIDE SEQUENCE [LARGE SCALE GENOMIC DNA]</scope>
    <source>
        <strain evidence="5">DSM 17072</strain>
    </source>
</reference>
<accession>A0A1H1AM97</accession>
<dbReference type="RefSeq" id="WP_089755108.1">
    <property type="nucleotide sequence ID" value="NZ_FNKL01000002.1"/>
</dbReference>
<gene>
    <name evidence="4" type="ORF">SAMN05421664_1489</name>
</gene>
<keyword evidence="2" id="KW-0732">Signal</keyword>
<evidence type="ECO:0000313" key="4">
    <source>
        <dbReference type="EMBL" id="SDQ40764.1"/>
    </source>
</evidence>
<dbReference type="STRING" id="311333.SAMN05421664_1489"/>
<feature type="signal peptide" evidence="2">
    <location>
        <begin position="1"/>
        <end position="19"/>
    </location>
</feature>
<dbReference type="Gene3D" id="2.180.10.10">
    <property type="entry name" value="RHS repeat-associated core"/>
    <property type="match status" value="1"/>
</dbReference>
<feature type="region of interest" description="Disordered" evidence="1">
    <location>
        <begin position="1012"/>
        <end position="1031"/>
    </location>
</feature>
<dbReference type="Pfam" id="PF20041">
    <property type="entry name" value="DUF6443"/>
    <property type="match status" value="1"/>
</dbReference>
<feature type="chain" id="PRO_5011776387" evidence="2">
    <location>
        <begin position="20"/>
        <end position="1150"/>
    </location>
</feature>
<keyword evidence="5" id="KW-1185">Reference proteome</keyword>
<dbReference type="NCBIfam" id="TIGR03696">
    <property type="entry name" value="Rhs_assc_core"/>
    <property type="match status" value="1"/>
</dbReference>
<evidence type="ECO:0000313" key="5">
    <source>
        <dbReference type="Proteomes" id="UP000199627"/>
    </source>
</evidence>
<organism evidence="4 5">
    <name type="scientific">Chryseobacterium soldanellicola</name>
    <dbReference type="NCBI Taxonomy" id="311333"/>
    <lineage>
        <taxon>Bacteria</taxon>
        <taxon>Pseudomonadati</taxon>
        <taxon>Bacteroidota</taxon>
        <taxon>Flavobacteriia</taxon>
        <taxon>Flavobacteriales</taxon>
        <taxon>Weeksellaceae</taxon>
        <taxon>Chryseobacterium group</taxon>
        <taxon>Chryseobacterium</taxon>
    </lineage>
</organism>
<protein>
    <submittedName>
        <fullName evidence="4">RHS repeat-associated core domain-containing protein</fullName>
    </submittedName>
</protein>
<dbReference type="OrthoDB" id="2972467at2"/>